<keyword evidence="1" id="KW-0285">Flavoprotein</keyword>
<dbReference type="Pfam" id="PF07992">
    <property type="entry name" value="Pyr_redox_2"/>
    <property type="match status" value="1"/>
</dbReference>
<dbReference type="InterPro" id="IPR041698">
    <property type="entry name" value="Methyltransf_25"/>
</dbReference>
<comment type="caution">
    <text evidence="6">The sequence shown here is derived from an EMBL/GenBank/DDBJ whole genome shotgun (WGS) entry which is preliminary data.</text>
</comment>
<evidence type="ECO:0000313" key="7">
    <source>
        <dbReference type="Proteomes" id="UP001500274"/>
    </source>
</evidence>
<dbReference type="InterPro" id="IPR050097">
    <property type="entry name" value="Ferredoxin-NADP_redctase_2"/>
</dbReference>
<dbReference type="PRINTS" id="PR00368">
    <property type="entry name" value="FADPNR"/>
</dbReference>
<dbReference type="Pfam" id="PF13649">
    <property type="entry name" value="Methyltransf_25"/>
    <property type="match status" value="1"/>
</dbReference>
<dbReference type="Gene3D" id="3.40.50.150">
    <property type="entry name" value="Vaccinia Virus protein VP39"/>
    <property type="match status" value="1"/>
</dbReference>
<dbReference type="EMBL" id="BAAARI010000017">
    <property type="protein sequence ID" value="GAA2587108.1"/>
    <property type="molecule type" value="Genomic_DNA"/>
</dbReference>
<evidence type="ECO:0000256" key="2">
    <source>
        <dbReference type="ARBA" id="ARBA00023002"/>
    </source>
</evidence>
<feature type="domain" description="Methyltransferase" evidence="5">
    <location>
        <begin position="344"/>
        <end position="437"/>
    </location>
</feature>
<sequence>MQNSTDVLVVGAGPAGLSAALMLVRARRAVTVVDAGSGRNRFAEHMHGVLGHEGLAPGELRSSGRAEVEGYGGRFIDGSVSHLEADDESVTVTLVDGSVLRARALIVATGLSDELPDIPGLAERWGRTVLHCPYCHGWEVRGQTIGVLTTSPLGAHQAQLLTQWSDDVVVFTAGLGELDPELRHRLLARGVRLVSAPVIEVRGEGDRIDAVRTADGREAAVSAIFTAGRPVPHDGFLDGLDLVRTEGPMGTMIQVDRLGRTSHPRVWAAGNVVDQSANVPLSMGTASFVGAGVNAALVEEDLDRLAAPAAYWEGRYAGDERMWSGRVNRTVADVAASLPSGTALDLGCGEGGDALWLAEQGWKVTGVDISATAITRATAAAASAELGERARFVRAELPDGMPEGSFDLVSASFLHSPVTLDRIAILRAATSRVAVGGHLLVVSHASVPPWSHADAQHADFPDVHEELAALALDASAWETVAAETRPRAVTAPDGTESTIDDAVLLLRRR</sequence>
<dbReference type="SUPFAM" id="SSF51905">
    <property type="entry name" value="FAD/NAD(P)-binding domain"/>
    <property type="match status" value="1"/>
</dbReference>
<evidence type="ECO:0000259" key="4">
    <source>
        <dbReference type="Pfam" id="PF07992"/>
    </source>
</evidence>
<feature type="domain" description="FAD/NAD(P)-binding" evidence="4">
    <location>
        <begin position="6"/>
        <end position="278"/>
    </location>
</feature>
<dbReference type="InterPro" id="IPR023753">
    <property type="entry name" value="FAD/NAD-binding_dom"/>
</dbReference>
<organism evidence="6 7">
    <name type="scientific">Microbacterium binotii</name>
    <dbReference type="NCBI Taxonomy" id="462710"/>
    <lineage>
        <taxon>Bacteria</taxon>
        <taxon>Bacillati</taxon>
        <taxon>Actinomycetota</taxon>
        <taxon>Actinomycetes</taxon>
        <taxon>Micrococcales</taxon>
        <taxon>Microbacteriaceae</taxon>
        <taxon>Microbacterium</taxon>
    </lineage>
</organism>
<proteinExistence type="predicted"/>
<evidence type="ECO:0000256" key="1">
    <source>
        <dbReference type="ARBA" id="ARBA00022630"/>
    </source>
</evidence>
<dbReference type="Proteomes" id="UP001500274">
    <property type="component" value="Unassembled WGS sequence"/>
</dbReference>
<dbReference type="PRINTS" id="PR00469">
    <property type="entry name" value="PNDRDTASEII"/>
</dbReference>
<name>A0ABP6BX97_9MICO</name>
<comment type="catalytic activity">
    <reaction evidence="3">
        <text>[thioredoxin]-dithiol + NADP(+) = [thioredoxin]-disulfide + NADPH + H(+)</text>
        <dbReference type="Rhea" id="RHEA:20345"/>
        <dbReference type="Rhea" id="RHEA-COMP:10698"/>
        <dbReference type="Rhea" id="RHEA-COMP:10700"/>
        <dbReference type="ChEBI" id="CHEBI:15378"/>
        <dbReference type="ChEBI" id="CHEBI:29950"/>
        <dbReference type="ChEBI" id="CHEBI:50058"/>
        <dbReference type="ChEBI" id="CHEBI:57783"/>
        <dbReference type="ChEBI" id="CHEBI:58349"/>
        <dbReference type="EC" id="1.8.1.9"/>
    </reaction>
</comment>
<evidence type="ECO:0000259" key="5">
    <source>
        <dbReference type="Pfam" id="PF13649"/>
    </source>
</evidence>
<gene>
    <name evidence="6" type="ORF">GCM10009862_27700</name>
</gene>
<keyword evidence="2" id="KW-0560">Oxidoreductase</keyword>
<dbReference type="CDD" id="cd02440">
    <property type="entry name" value="AdoMet_MTases"/>
    <property type="match status" value="1"/>
</dbReference>
<evidence type="ECO:0000313" key="6">
    <source>
        <dbReference type="EMBL" id="GAA2587108.1"/>
    </source>
</evidence>
<dbReference type="SUPFAM" id="SSF53335">
    <property type="entry name" value="S-adenosyl-L-methionine-dependent methyltransferases"/>
    <property type="match status" value="1"/>
</dbReference>
<protein>
    <submittedName>
        <fullName evidence="6">NAD(P)/FAD-dependent oxidoreductase</fullName>
    </submittedName>
</protein>
<dbReference type="Gene3D" id="3.50.50.60">
    <property type="entry name" value="FAD/NAD(P)-binding domain"/>
    <property type="match status" value="2"/>
</dbReference>
<dbReference type="InterPro" id="IPR029063">
    <property type="entry name" value="SAM-dependent_MTases_sf"/>
</dbReference>
<dbReference type="PANTHER" id="PTHR48105">
    <property type="entry name" value="THIOREDOXIN REDUCTASE 1-RELATED-RELATED"/>
    <property type="match status" value="1"/>
</dbReference>
<dbReference type="RefSeq" id="WP_344230454.1">
    <property type="nucleotide sequence ID" value="NZ_BAAARI010000017.1"/>
</dbReference>
<dbReference type="InterPro" id="IPR036188">
    <property type="entry name" value="FAD/NAD-bd_sf"/>
</dbReference>
<reference evidence="7" key="1">
    <citation type="journal article" date="2019" name="Int. J. Syst. Evol. Microbiol.">
        <title>The Global Catalogue of Microorganisms (GCM) 10K type strain sequencing project: providing services to taxonomists for standard genome sequencing and annotation.</title>
        <authorList>
            <consortium name="The Broad Institute Genomics Platform"/>
            <consortium name="The Broad Institute Genome Sequencing Center for Infectious Disease"/>
            <person name="Wu L."/>
            <person name="Ma J."/>
        </authorList>
    </citation>
    <scope>NUCLEOTIDE SEQUENCE [LARGE SCALE GENOMIC DNA]</scope>
    <source>
        <strain evidence="7">JCM 16365</strain>
    </source>
</reference>
<evidence type="ECO:0000256" key="3">
    <source>
        <dbReference type="ARBA" id="ARBA00048132"/>
    </source>
</evidence>
<accession>A0ABP6BX97</accession>
<keyword evidence="7" id="KW-1185">Reference proteome</keyword>